<dbReference type="InterPro" id="IPR009081">
    <property type="entry name" value="PP-bd_ACP"/>
</dbReference>
<evidence type="ECO:0000256" key="2">
    <source>
        <dbReference type="ARBA" id="ARBA00022450"/>
    </source>
</evidence>
<feature type="region of interest" description="Disordered" evidence="4">
    <location>
        <begin position="1446"/>
        <end position="1466"/>
    </location>
</feature>
<dbReference type="Gene3D" id="3.30.559.30">
    <property type="entry name" value="Nonribosomal peptide synthetase, condensation domain"/>
    <property type="match status" value="2"/>
</dbReference>
<keyword evidence="7" id="KW-1185">Reference proteome</keyword>
<evidence type="ECO:0000313" key="6">
    <source>
        <dbReference type="EMBL" id="MDH6222951.1"/>
    </source>
</evidence>
<dbReference type="Gene3D" id="3.30.300.30">
    <property type="match status" value="2"/>
</dbReference>
<dbReference type="Pfam" id="PF00668">
    <property type="entry name" value="Condensation"/>
    <property type="match status" value="2"/>
</dbReference>
<proteinExistence type="predicted"/>
<dbReference type="RefSeq" id="WP_280883521.1">
    <property type="nucleotide sequence ID" value="NZ_JARXVH010000053.1"/>
</dbReference>
<dbReference type="EMBL" id="JARXVH010000053">
    <property type="protein sequence ID" value="MDH6222951.1"/>
    <property type="molecule type" value="Genomic_DNA"/>
</dbReference>
<dbReference type="InterPro" id="IPR020806">
    <property type="entry name" value="PKS_PP-bd"/>
</dbReference>
<dbReference type="SUPFAM" id="SSF56801">
    <property type="entry name" value="Acetyl-CoA synthetase-like"/>
    <property type="match status" value="2"/>
</dbReference>
<dbReference type="InterPro" id="IPR025110">
    <property type="entry name" value="AMP-bd_C"/>
</dbReference>
<feature type="non-terminal residue" evidence="6">
    <location>
        <position position="2061"/>
    </location>
</feature>
<dbReference type="Gene3D" id="3.40.50.980">
    <property type="match status" value="4"/>
</dbReference>
<dbReference type="InterPro" id="IPR020845">
    <property type="entry name" value="AMP-binding_CS"/>
</dbReference>
<dbReference type="CDD" id="cd05930">
    <property type="entry name" value="A_NRPS"/>
    <property type="match status" value="1"/>
</dbReference>
<dbReference type="InterPro" id="IPR006162">
    <property type="entry name" value="Ppantetheine_attach_site"/>
</dbReference>
<dbReference type="Gene3D" id="1.10.1200.10">
    <property type="entry name" value="ACP-like"/>
    <property type="match status" value="1"/>
</dbReference>
<dbReference type="SMART" id="SM00823">
    <property type="entry name" value="PKS_PP"/>
    <property type="match status" value="1"/>
</dbReference>
<evidence type="ECO:0000313" key="7">
    <source>
        <dbReference type="Proteomes" id="UP001160499"/>
    </source>
</evidence>
<evidence type="ECO:0000256" key="3">
    <source>
        <dbReference type="ARBA" id="ARBA00022553"/>
    </source>
</evidence>
<dbReference type="Gene3D" id="3.30.559.10">
    <property type="entry name" value="Chloramphenicol acetyltransferase-like domain"/>
    <property type="match status" value="2"/>
</dbReference>
<dbReference type="PROSITE" id="PS00455">
    <property type="entry name" value="AMP_BINDING"/>
    <property type="match status" value="1"/>
</dbReference>
<protein>
    <submittedName>
        <fullName evidence="6">Amino acid adenylation domain-containing protein</fullName>
    </submittedName>
</protein>
<dbReference type="Gene3D" id="2.30.38.10">
    <property type="entry name" value="Luciferase, Domain 3"/>
    <property type="match status" value="2"/>
</dbReference>
<dbReference type="InterPro" id="IPR000873">
    <property type="entry name" value="AMP-dep_synth/lig_dom"/>
</dbReference>
<comment type="caution">
    <text evidence="6">The sequence shown here is derived from an EMBL/GenBank/DDBJ whole genome shotgun (WGS) entry which is preliminary data.</text>
</comment>
<dbReference type="CDD" id="cd19540">
    <property type="entry name" value="LCL_NRPS-like"/>
    <property type="match status" value="1"/>
</dbReference>
<dbReference type="InterPro" id="IPR036736">
    <property type="entry name" value="ACP-like_sf"/>
</dbReference>
<dbReference type="Proteomes" id="UP001160499">
    <property type="component" value="Unassembled WGS sequence"/>
</dbReference>
<dbReference type="InterPro" id="IPR010071">
    <property type="entry name" value="AA_adenyl_dom"/>
</dbReference>
<dbReference type="SUPFAM" id="SSF47336">
    <property type="entry name" value="ACP-like"/>
    <property type="match status" value="1"/>
</dbReference>
<dbReference type="Pfam" id="PF13193">
    <property type="entry name" value="AMP-binding_C"/>
    <property type="match status" value="2"/>
</dbReference>
<dbReference type="PROSITE" id="PS00012">
    <property type="entry name" value="PHOSPHOPANTETHEINE"/>
    <property type="match status" value="1"/>
</dbReference>
<dbReference type="InterPro" id="IPR001242">
    <property type="entry name" value="Condensation_dom"/>
</dbReference>
<sequence>MIPLSFAQRRLWFQAKLEGPSTTYSNPTVLRLSGTLDRAALSAALGDVIERHEVLRTVFPEADGEPYQRVLPLEETGFELTVTDVPSEELTQAVTRAVRHVFDVAAEIPVRAWLFAVEPDQHVLVLVVHHIAWDGWSVGPLARDLSVAYTARCEERAPGWEPLPVQYADYTLWQRELLGDENDPDSVLTRQMSYWRDVLSGAPEELTLPADRPRPDVSSHRSHQAELKIPADVHKRLTALARERGVTLFLLMQTAMAVALNRLGAGTDIPIGSPIAGRTDKALNDLVGFFVNTLVLRIDVSGDPTFDEVLARAREAGFSAFEHQDVPFERLVEELAPARSLSRHPLFQVMLTVQNTGSVSLRLPGLDVSGMPGGLSVARYDLAVSVGETTDARGRATGLGGTVTGAADLFEAGTVERFTDCLVRVLSALAENPRARVGAVDVLAAGDRGHVLTEWNDTAVEGPAALVPDLFTGQVARTPDAVAVVSDGVPVSYGELDARANRLAHVLRAQGVGAESMVGLCLPRGVESIAAILGVWRAGAAYLPLDPGQPAERIAFMLADSGASVAIGLGELLPSALVPTLPLLNLDDPDVAASLAAAPVTAPEIPDVIPAQVAYAIYTSGSTGRPKGVAVTHGALANYVGSVPQRVGFDGPGRFAVLQAQATDLGNTVVFAALASGGELHILDEGAVTDAAVVASYLAEHRIDYLKAVPSHVAALGAAAVLPAKSLVLGGEAASAQLVGELLAGAGSGECGVFNHYGPTEATIGVATTRLTAEMAASGVVPVGSPVANTRFYVLDEGLQPVAPGVVGELYVAGAQLARGYVGRAGLTAERFVACPYGGVGERMYRTGDRVRWTADGQLVFAGRVDEQVKIRGFRVEPGEVQAVVAAHPRVAQAAVVAREDTPGDVRLVCYVVASDQGVQRDGLAVELGEFASERLPEHMVPSAVVVLDALPLASNGKLDRAALPVPDYAAAMTVSRGPVTVQEEILCRTFAEVLGLPSVGVDDDFFALGGHSLLAVTLVAQLRARGVSVPVREFFRSPTPASLATVAAPRQVVVPPNRIPDGADEITPDMLPLVDLSEAEVTRFVAQIPGGAANVADVYPLAPLQEGIFFHYLLQADSGSDVYASSRGVRFPTREQLDAFLAALRRTVQRHDIYRTAIVWEGLREPVQVVLRQAELQVEELVLDLQGVEPVQQMLAASAARMDLTRAPLIRVQIAAEPDGDGWLALLRIHHLVQDHTTQDVLLGELGAHLSGREASLPEPLPFRNFVAQARLGVPREEHERYFAELLGDVEETTAPYGLLDVQGDGSGVVRAQTAVEEGLSRRVREVARSRGMSPATVFHVAWARVLAAVSGRDDVVFGTVLFGRMNAGAGSERVPGLFLNTLPVRVRVDSTAVAEALSGMRNQLAELLVHEHAPLALAQQASGLPGNSSLFTSIFNYRHNQTTAQVQGSERETEQPASTAGTAGIKTVHLREATNYPVAVAVEDFGAGFGLTVDAVAPVDAEAVCELLHTCLGNLLDALQSDAEQGLAAVDVLGGDELRQVVEEWNRTAAELPKTSAAALFEATVAQDPAAVAVIADGTEVSYGDLDARANRWAHLLRAQGAGAESVVGLCLPRGADLVSAVLGVWKAGAAYLPLDPEYPIERLEFMLADSGASIVVGRSDRTAGFVGPRLRVLNIDEPEMADAWAAAPTTPPEVTSRPDQTAYVIYTSGTTGRPKGVAVTHEGIPSLAEGHARHLAVGPTSRVGQFASPSFDGFVWECCMALLTGAALVVIPEERRAGETLAELLSEQAVSHVALPPAVLATLDEHSVAPDLTLVVAGEACPPELVARWASVVTMFNSYGPTETTVDATLWRCEPQATEVAIGSPVFNTGVYVLDEALRPVPVGVAADLYVSGAGLARGYIDRRTLTAERFVACPFAGVGVRMYRTGDRARWTADGQLVFAGRVDEQVKIRGFRVEPGEVRAVLAGHPEIVQAAVIAREDTAGDKRLVAYVVPVVDGGGSDLPVSVREFAAERLPSYMVPSAVVVLDVLPLTVNGKLDRKGLPVPEFVSGGGRRPVSV</sequence>
<gene>
    <name evidence="6" type="ORF">M2283_010303</name>
</gene>
<dbReference type="InterPro" id="IPR023213">
    <property type="entry name" value="CAT-like_dom_sf"/>
</dbReference>
<keyword evidence="3" id="KW-0597">Phosphoprotein</keyword>
<organism evidence="6 7">
    <name type="scientific">Streptomyces pseudovenezuelae</name>
    <dbReference type="NCBI Taxonomy" id="67350"/>
    <lineage>
        <taxon>Bacteria</taxon>
        <taxon>Bacillati</taxon>
        <taxon>Actinomycetota</taxon>
        <taxon>Actinomycetes</taxon>
        <taxon>Kitasatosporales</taxon>
        <taxon>Streptomycetaceae</taxon>
        <taxon>Streptomyces</taxon>
        <taxon>Streptomyces aurantiacus group</taxon>
    </lineage>
</organism>
<evidence type="ECO:0000256" key="4">
    <source>
        <dbReference type="SAM" id="MobiDB-lite"/>
    </source>
</evidence>
<dbReference type="CDD" id="cd19544">
    <property type="entry name" value="E-C_NRPS"/>
    <property type="match status" value="1"/>
</dbReference>
<dbReference type="Pfam" id="PF00501">
    <property type="entry name" value="AMP-binding"/>
    <property type="match status" value="2"/>
</dbReference>
<reference evidence="6 7" key="1">
    <citation type="submission" date="2023-04" db="EMBL/GenBank/DDBJ databases">
        <title>Forest soil microbial communities from Buena Vista Peninsula, Colon Province, Panama.</title>
        <authorList>
            <person name="Bouskill N."/>
        </authorList>
    </citation>
    <scope>NUCLEOTIDE SEQUENCE [LARGE SCALE GENOMIC DNA]</scope>
    <source>
        <strain evidence="6 7">GGS1</strain>
    </source>
</reference>
<dbReference type="PROSITE" id="PS50075">
    <property type="entry name" value="CARRIER"/>
    <property type="match status" value="1"/>
</dbReference>
<comment type="cofactor">
    <cofactor evidence="1">
        <name>pantetheine 4'-phosphate</name>
        <dbReference type="ChEBI" id="CHEBI:47942"/>
    </cofactor>
</comment>
<feature type="region of interest" description="Disordered" evidence="4">
    <location>
        <begin position="206"/>
        <end position="225"/>
    </location>
</feature>
<dbReference type="PANTHER" id="PTHR45527:SF1">
    <property type="entry name" value="FATTY ACID SYNTHASE"/>
    <property type="match status" value="1"/>
</dbReference>
<feature type="domain" description="Carrier" evidence="5">
    <location>
        <begin position="978"/>
        <end position="1052"/>
    </location>
</feature>
<dbReference type="InterPro" id="IPR045851">
    <property type="entry name" value="AMP-bd_C_sf"/>
</dbReference>
<evidence type="ECO:0000259" key="5">
    <source>
        <dbReference type="PROSITE" id="PS50075"/>
    </source>
</evidence>
<evidence type="ECO:0000256" key="1">
    <source>
        <dbReference type="ARBA" id="ARBA00001957"/>
    </source>
</evidence>
<dbReference type="PANTHER" id="PTHR45527">
    <property type="entry name" value="NONRIBOSOMAL PEPTIDE SYNTHETASE"/>
    <property type="match status" value="1"/>
</dbReference>
<dbReference type="Pfam" id="PF00550">
    <property type="entry name" value="PP-binding"/>
    <property type="match status" value="1"/>
</dbReference>
<keyword evidence="2" id="KW-0596">Phosphopantetheine</keyword>
<dbReference type="NCBIfam" id="TIGR01733">
    <property type="entry name" value="AA-adenyl-dom"/>
    <property type="match status" value="2"/>
</dbReference>
<dbReference type="SUPFAM" id="SSF52777">
    <property type="entry name" value="CoA-dependent acyltransferases"/>
    <property type="match status" value="4"/>
</dbReference>
<name>A0ABT6M324_9ACTN</name>
<feature type="compositionally biased region" description="Basic and acidic residues" evidence="4">
    <location>
        <begin position="211"/>
        <end position="225"/>
    </location>
</feature>
<accession>A0ABT6M324</accession>